<protein>
    <recommendedName>
        <fullName evidence="3">DUF3168 domain-containing protein</fullName>
    </recommendedName>
</protein>
<accession>A0ABU2KUC7</accession>
<evidence type="ECO:0000313" key="2">
    <source>
        <dbReference type="Proteomes" id="UP001183226"/>
    </source>
</evidence>
<name>A0ABU2KUC7_9ACTN</name>
<reference evidence="2" key="1">
    <citation type="submission" date="2023-07" db="EMBL/GenBank/DDBJ databases">
        <title>30 novel species of actinomycetes from the DSMZ collection.</title>
        <authorList>
            <person name="Nouioui I."/>
        </authorList>
    </citation>
    <scope>NUCLEOTIDE SEQUENCE [LARGE SCALE GENOMIC DNA]</scope>
    <source>
        <strain evidence="2">DSM 45055</strain>
    </source>
</reference>
<sequence length="125" mass="13344">MADLPVFVDAEDAVMDAVTDIAPAESWTGTTLQGSLPRIRVRRVGGDDDGHTDRARVVVSVYAATTSQAKMLAARVRQRLTSGPSSVAAGVLDKAATEAGPQDAPTADSDNVRCREAIYRVYLRR</sequence>
<proteinExistence type="predicted"/>
<keyword evidence="2" id="KW-1185">Reference proteome</keyword>
<dbReference type="Proteomes" id="UP001183226">
    <property type="component" value="Unassembled WGS sequence"/>
</dbReference>
<evidence type="ECO:0008006" key="3">
    <source>
        <dbReference type="Google" id="ProtNLM"/>
    </source>
</evidence>
<comment type="caution">
    <text evidence="1">The sequence shown here is derived from an EMBL/GenBank/DDBJ whole genome shotgun (WGS) entry which is preliminary data.</text>
</comment>
<gene>
    <name evidence="1" type="ORF">RM446_12330</name>
</gene>
<evidence type="ECO:0000313" key="1">
    <source>
        <dbReference type="EMBL" id="MDT0302901.1"/>
    </source>
</evidence>
<dbReference type="EMBL" id="JAVREK010000011">
    <property type="protein sequence ID" value="MDT0302901.1"/>
    <property type="molecule type" value="Genomic_DNA"/>
</dbReference>
<dbReference type="RefSeq" id="WP_311545385.1">
    <property type="nucleotide sequence ID" value="NZ_JAVREK010000011.1"/>
</dbReference>
<organism evidence="1 2">
    <name type="scientific">Streptomonospora wellingtoniae</name>
    <dbReference type="NCBI Taxonomy" id="3075544"/>
    <lineage>
        <taxon>Bacteria</taxon>
        <taxon>Bacillati</taxon>
        <taxon>Actinomycetota</taxon>
        <taxon>Actinomycetes</taxon>
        <taxon>Streptosporangiales</taxon>
        <taxon>Nocardiopsidaceae</taxon>
        <taxon>Streptomonospora</taxon>
    </lineage>
</organism>